<feature type="chain" id="PRO_5042067020" evidence="1">
    <location>
        <begin position="27"/>
        <end position="145"/>
    </location>
</feature>
<accession>A0AAD1MWE8</accession>
<organism evidence="2 3">
    <name type="scientific">Mycolicibacterium litorale</name>
    <dbReference type="NCBI Taxonomy" id="758802"/>
    <lineage>
        <taxon>Bacteria</taxon>
        <taxon>Bacillati</taxon>
        <taxon>Actinomycetota</taxon>
        <taxon>Actinomycetes</taxon>
        <taxon>Mycobacteriales</taxon>
        <taxon>Mycobacteriaceae</taxon>
        <taxon>Mycolicibacterium</taxon>
    </lineage>
</organism>
<reference evidence="2 3" key="1">
    <citation type="journal article" date="2019" name="Emerg. Microbes Infect.">
        <title>Comprehensive subspecies identification of 175 nontuberculous mycobacteria species based on 7547 genomic profiles.</title>
        <authorList>
            <person name="Matsumoto Y."/>
            <person name="Kinjo T."/>
            <person name="Motooka D."/>
            <person name="Nabeya D."/>
            <person name="Jung N."/>
            <person name="Uechi K."/>
            <person name="Horii T."/>
            <person name="Iida T."/>
            <person name="Fujita J."/>
            <person name="Nakamura S."/>
        </authorList>
    </citation>
    <scope>NUCLEOTIDE SEQUENCE [LARGE SCALE GENOMIC DNA]</scope>
    <source>
        <strain evidence="2 3">JCM 17423</strain>
    </source>
</reference>
<dbReference type="EMBL" id="AP022586">
    <property type="protein sequence ID" value="BBY18733.1"/>
    <property type="molecule type" value="Genomic_DNA"/>
</dbReference>
<gene>
    <name evidence="2" type="ORF">MLIT_43250</name>
</gene>
<evidence type="ECO:0000256" key="1">
    <source>
        <dbReference type="SAM" id="SignalP"/>
    </source>
</evidence>
<name>A0AAD1MWE8_9MYCO</name>
<proteinExistence type="predicted"/>
<feature type="signal peptide" evidence="1">
    <location>
        <begin position="1"/>
        <end position="26"/>
    </location>
</feature>
<sequence>MRIVCRSVTATVLTAVSLGAAIPAAAQPAPPPTPTITQVPERPQADGFTPFVDNPAIVDPRPQSIESWGRLPDDRALVVRFTSGTPECFGVHAEVQETADIVAVKVRHGTLPEAVNRACIAIGVFASLPVGLQAPLGNRAVVSIT</sequence>
<evidence type="ECO:0000313" key="3">
    <source>
        <dbReference type="Proteomes" id="UP000466607"/>
    </source>
</evidence>
<dbReference type="Proteomes" id="UP000466607">
    <property type="component" value="Chromosome"/>
</dbReference>
<evidence type="ECO:0000313" key="2">
    <source>
        <dbReference type="EMBL" id="BBY18733.1"/>
    </source>
</evidence>
<protein>
    <submittedName>
        <fullName evidence="2">Uncharacterized protein</fullName>
    </submittedName>
</protein>
<dbReference type="RefSeq" id="WP_134061130.1">
    <property type="nucleotide sequence ID" value="NZ_AP022586.1"/>
</dbReference>
<keyword evidence="3" id="KW-1185">Reference proteome</keyword>
<keyword evidence="1" id="KW-0732">Signal</keyword>
<dbReference type="AlphaFoldDB" id="A0AAD1MWE8"/>